<evidence type="ECO:0000313" key="2">
    <source>
        <dbReference type="EMBL" id="MFC7321241.1"/>
    </source>
</evidence>
<dbReference type="Gene3D" id="3.40.630.30">
    <property type="match status" value="1"/>
</dbReference>
<organism evidence="2 3">
    <name type="scientific">Halobacillus campisalis</name>
    <dbReference type="NCBI Taxonomy" id="435909"/>
    <lineage>
        <taxon>Bacteria</taxon>
        <taxon>Bacillati</taxon>
        <taxon>Bacillota</taxon>
        <taxon>Bacilli</taxon>
        <taxon>Bacillales</taxon>
        <taxon>Bacillaceae</taxon>
        <taxon>Halobacillus</taxon>
    </lineage>
</organism>
<name>A0ABW2K5B3_9BACI</name>
<dbReference type="Proteomes" id="UP001596494">
    <property type="component" value="Unassembled WGS sequence"/>
</dbReference>
<dbReference type="SUPFAM" id="SSF55729">
    <property type="entry name" value="Acyl-CoA N-acyltransferases (Nat)"/>
    <property type="match status" value="1"/>
</dbReference>
<dbReference type="PANTHER" id="PTHR13355">
    <property type="entry name" value="GLUCOSAMINE 6-PHOSPHATE N-ACETYLTRANSFERASE"/>
    <property type="match status" value="1"/>
</dbReference>
<gene>
    <name evidence="2" type="ORF">ACFQMN_10135</name>
</gene>
<dbReference type="Pfam" id="PF13673">
    <property type="entry name" value="Acetyltransf_10"/>
    <property type="match status" value="1"/>
</dbReference>
<dbReference type="InterPro" id="IPR039143">
    <property type="entry name" value="GNPNAT1-like"/>
</dbReference>
<feature type="domain" description="N-acetyltransferase" evidence="1">
    <location>
        <begin position="3"/>
        <end position="142"/>
    </location>
</feature>
<dbReference type="EMBL" id="JBHTBY010000008">
    <property type="protein sequence ID" value="MFC7321241.1"/>
    <property type="molecule type" value="Genomic_DNA"/>
</dbReference>
<sequence length="142" mass="16135">MHVDIRIAANDLEKKDAFTVREIVFVDEQQVSIEDEHDEHDETATHIIGYVENEPLLAARLRFVEDYGKFERICVAKSHRGLSLGKQLIQYMEQVTKEAGFPKAKLNAQTHAEGFYQSLGYEAVSAEFMDAGIPHVTMIKLL</sequence>
<dbReference type="RefSeq" id="WP_289216358.1">
    <property type="nucleotide sequence ID" value="NZ_JAPVRC010000006.1"/>
</dbReference>
<protein>
    <submittedName>
        <fullName evidence="2">GNAT family N-acetyltransferase</fullName>
    </submittedName>
</protein>
<dbReference type="InterPro" id="IPR016181">
    <property type="entry name" value="Acyl_CoA_acyltransferase"/>
</dbReference>
<evidence type="ECO:0000313" key="3">
    <source>
        <dbReference type="Proteomes" id="UP001596494"/>
    </source>
</evidence>
<accession>A0ABW2K5B3</accession>
<dbReference type="PANTHER" id="PTHR13355:SF11">
    <property type="entry name" value="GLUCOSAMINE 6-PHOSPHATE N-ACETYLTRANSFERASE"/>
    <property type="match status" value="1"/>
</dbReference>
<evidence type="ECO:0000259" key="1">
    <source>
        <dbReference type="PROSITE" id="PS51186"/>
    </source>
</evidence>
<dbReference type="InterPro" id="IPR000182">
    <property type="entry name" value="GNAT_dom"/>
</dbReference>
<reference evidence="3" key="1">
    <citation type="journal article" date="2019" name="Int. J. Syst. Evol. Microbiol.">
        <title>The Global Catalogue of Microorganisms (GCM) 10K type strain sequencing project: providing services to taxonomists for standard genome sequencing and annotation.</title>
        <authorList>
            <consortium name="The Broad Institute Genomics Platform"/>
            <consortium name="The Broad Institute Genome Sequencing Center for Infectious Disease"/>
            <person name="Wu L."/>
            <person name="Ma J."/>
        </authorList>
    </citation>
    <scope>NUCLEOTIDE SEQUENCE [LARGE SCALE GENOMIC DNA]</scope>
    <source>
        <strain evidence="3">CCUG 73951</strain>
    </source>
</reference>
<proteinExistence type="predicted"/>
<dbReference type="CDD" id="cd04301">
    <property type="entry name" value="NAT_SF"/>
    <property type="match status" value="1"/>
</dbReference>
<dbReference type="PROSITE" id="PS51186">
    <property type="entry name" value="GNAT"/>
    <property type="match status" value="1"/>
</dbReference>
<keyword evidence="3" id="KW-1185">Reference proteome</keyword>
<comment type="caution">
    <text evidence="2">The sequence shown here is derived from an EMBL/GenBank/DDBJ whole genome shotgun (WGS) entry which is preliminary data.</text>
</comment>